<dbReference type="Proteomes" id="UP001596053">
    <property type="component" value="Unassembled WGS sequence"/>
</dbReference>
<dbReference type="RefSeq" id="WP_377800641.1">
    <property type="nucleotide sequence ID" value="NZ_JBHSLW010000037.1"/>
</dbReference>
<dbReference type="CDD" id="cd00293">
    <property type="entry name" value="USP-like"/>
    <property type="match status" value="1"/>
</dbReference>
<protein>
    <submittedName>
        <fullName evidence="3">Universal stress protein</fullName>
    </submittedName>
</protein>
<evidence type="ECO:0000313" key="3">
    <source>
        <dbReference type="EMBL" id="MFC5422372.1"/>
    </source>
</evidence>
<keyword evidence="4" id="KW-1185">Reference proteome</keyword>
<organism evidence="3 4">
    <name type="scientific">Bosea eneae</name>
    <dbReference type="NCBI Taxonomy" id="151454"/>
    <lineage>
        <taxon>Bacteria</taxon>
        <taxon>Pseudomonadati</taxon>
        <taxon>Pseudomonadota</taxon>
        <taxon>Alphaproteobacteria</taxon>
        <taxon>Hyphomicrobiales</taxon>
        <taxon>Boseaceae</taxon>
        <taxon>Bosea</taxon>
    </lineage>
</organism>
<dbReference type="PANTHER" id="PTHR46268">
    <property type="entry name" value="STRESS RESPONSE PROTEIN NHAX"/>
    <property type="match status" value="1"/>
</dbReference>
<gene>
    <name evidence="3" type="ORF">ACFPOB_22650</name>
</gene>
<name>A0ABW0IW62_9HYPH</name>
<proteinExistence type="inferred from homology"/>
<dbReference type="PRINTS" id="PR01438">
    <property type="entry name" value="UNVRSLSTRESS"/>
</dbReference>
<evidence type="ECO:0000256" key="1">
    <source>
        <dbReference type="ARBA" id="ARBA00008791"/>
    </source>
</evidence>
<dbReference type="InterPro" id="IPR006015">
    <property type="entry name" value="Universal_stress_UspA"/>
</dbReference>
<comment type="similarity">
    <text evidence="1">Belongs to the universal stress protein A family.</text>
</comment>
<dbReference type="EMBL" id="JBHSLW010000037">
    <property type="protein sequence ID" value="MFC5422372.1"/>
    <property type="molecule type" value="Genomic_DNA"/>
</dbReference>
<dbReference type="PANTHER" id="PTHR46268:SF15">
    <property type="entry name" value="UNIVERSAL STRESS PROTEIN HP_0031"/>
    <property type="match status" value="1"/>
</dbReference>
<reference evidence="4" key="1">
    <citation type="journal article" date="2019" name="Int. J. Syst. Evol. Microbiol.">
        <title>The Global Catalogue of Microorganisms (GCM) 10K type strain sequencing project: providing services to taxonomists for standard genome sequencing and annotation.</title>
        <authorList>
            <consortium name="The Broad Institute Genomics Platform"/>
            <consortium name="The Broad Institute Genome Sequencing Center for Infectious Disease"/>
            <person name="Wu L."/>
            <person name="Ma J."/>
        </authorList>
    </citation>
    <scope>NUCLEOTIDE SEQUENCE [LARGE SCALE GENOMIC DNA]</scope>
    <source>
        <strain evidence="4">NCAIM B.01391</strain>
    </source>
</reference>
<comment type="caution">
    <text evidence="3">The sequence shown here is derived from an EMBL/GenBank/DDBJ whole genome shotgun (WGS) entry which is preliminary data.</text>
</comment>
<evidence type="ECO:0000313" key="4">
    <source>
        <dbReference type="Proteomes" id="UP001596053"/>
    </source>
</evidence>
<accession>A0ABW0IW62</accession>
<dbReference type="Pfam" id="PF00582">
    <property type="entry name" value="Usp"/>
    <property type="match status" value="1"/>
</dbReference>
<dbReference type="SUPFAM" id="SSF52402">
    <property type="entry name" value="Adenine nucleotide alpha hydrolases-like"/>
    <property type="match status" value="2"/>
</dbReference>
<dbReference type="InterPro" id="IPR006016">
    <property type="entry name" value="UspA"/>
</dbReference>
<evidence type="ECO:0000259" key="2">
    <source>
        <dbReference type="Pfam" id="PF00582"/>
    </source>
</evidence>
<sequence>MLEGPGDAAPDIGPPDRLARRAAASTDCTLIVANASGRSGAARQSSSRAMEYGMLTGIKSVFVAITEEGLQETHVALAYALSLAKAADAHLTVEAAARRYAIPYSAVADFGRALMSSENRRIAKLTTALAETAKAEADFAGVVSTVETEQSGFAEMRDRLVGRARVADVTVLDAEASVSEIDRGLIEAVLFDSGRPLIIVPPGHASFDARNVLIAWDGGASAARAVADALPILRAAEAVEILSVADEEELKGTLPGTELAPHLARHGIKVTVKLAETGSGDVADVIRSHAAGLGAGLIVAGAYRHSRLRELLLGGVTQSLLKDCDVPLLLSH</sequence>
<dbReference type="Gene3D" id="3.40.50.12370">
    <property type="match status" value="1"/>
</dbReference>
<feature type="domain" description="UspA" evidence="2">
    <location>
        <begin position="210"/>
        <end position="330"/>
    </location>
</feature>